<dbReference type="PANTHER" id="PTHR31793:SF27">
    <property type="entry name" value="NOVEL THIOESTERASE SUPERFAMILY DOMAIN AND SAPOSIN A-TYPE DOMAIN CONTAINING PROTEIN (0610012H03RIK)"/>
    <property type="match status" value="1"/>
</dbReference>
<evidence type="ECO:0000313" key="4">
    <source>
        <dbReference type="Proteomes" id="UP000193404"/>
    </source>
</evidence>
<dbReference type="CDD" id="cd00586">
    <property type="entry name" value="4HBT"/>
    <property type="match status" value="1"/>
</dbReference>
<dbReference type="PANTHER" id="PTHR31793">
    <property type="entry name" value="4-HYDROXYBENZOYL-COA THIOESTERASE FAMILY MEMBER"/>
    <property type="match status" value="1"/>
</dbReference>
<dbReference type="Pfam" id="PF13279">
    <property type="entry name" value="4HBT_2"/>
    <property type="match status" value="1"/>
</dbReference>
<evidence type="ECO:0000256" key="1">
    <source>
        <dbReference type="ARBA" id="ARBA00005953"/>
    </source>
</evidence>
<dbReference type="STRING" id="282676.B6F84_05980"/>
<comment type="similarity">
    <text evidence="1">Belongs to the 4-hydroxybenzoyl-CoA thioesterase family.</text>
</comment>
<proteinExistence type="inferred from homology"/>
<name>A0A1W6JZ72_9CREN</name>
<dbReference type="Gene3D" id="3.10.129.10">
    <property type="entry name" value="Hotdog Thioesterase"/>
    <property type="match status" value="1"/>
</dbReference>
<accession>A0A1W6JZ72</accession>
<dbReference type="GeneID" id="41590450"/>
<dbReference type="RefSeq" id="WP_148691403.1">
    <property type="nucleotide sequence ID" value="NZ_CP020477.1"/>
</dbReference>
<protein>
    <submittedName>
        <fullName evidence="3">Thioesterase</fullName>
    </submittedName>
</protein>
<dbReference type="EMBL" id="CP020477">
    <property type="protein sequence ID" value="ARM75631.1"/>
    <property type="molecule type" value="Genomic_DNA"/>
</dbReference>
<dbReference type="InterPro" id="IPR029069">
    <property type="entry name" value="HotDog_dom_sf"/>
</dbReference>
<evidence type="ECO:0000313" key="3">
    <source>
        <dbReference type="EMBL" id="ARM75631.1"/>
    </source>
</evidence>
<sequence length="134" mass="15463">MSAQIEFVFRETVRIYDTDAQGIAHYASYYRFFTNAIEKLMTEKLGINYPISDNFWFVIVESHAVYKKPLKLGDEIDVVLSPKVLSKKVIRFDISIIRKGEKTTEGYVIQASIDPKTWKAIELPDDILNKIISL</sequence>
<gene>
    <name evidence="3" type="ORF">B6F84_05980</name>
</gene>
<dbReference type="AlphaFoldDB" id="A0A1W6JZ72"/>
<dbReference type="GO" id="GO:0047617">
    <property type="term" value="F:fatty acyl-CoA hydrolase activity"/>
    <property type="evidence" value="ECO:0007669"/>
    <property type="project" value="TreeGrafter"/>
</dbReference>
<dbReference type="Proteomes" id="UP000193404">
    <property type="component" value="Chromosome"/>
</dbReference>
<dbReference type="OrthoDB" id="42004at2157"/>
<reference evidence="3 4" key="1">
    <citation type="submission" date="2017-03" db="EMBL/GenBank/DDBJ databases">
        <title>Sulfur activation and transportation mechanism of thermophilic Archaea Acidianus manzaensis YN-25.</title>
        <authorList>
            <person name="Ma Y."/>
            <person name="Yang Y."/>
            <person name="Xia J."/>
        </authorList>
    </citation>
    <scope>NUCLEOTIDE SEQUENCE [LARGE SCALE GENOMIC DNA]</scope>
    <source>
        <strain evidence="3 4">YN-25</strain>
    </source>
</reference>
<keyword evidence="4" id="KW-1185">Reference proteome</keyword>
<keyword evidence="2" id="KW-0378">Hydrolase</keyword>
<dbReference type="KEGG" id="aman:B6F84_05980"/>
<dbReference type="InterPro" id="IPR050563">
    <property type="entry name" value="4-hydroxybenzoyl-CoA_TE"/>
</dbReference>
<dbReference type="SUPFAM" id="SSF54637">
    <property type="entry name" value="Thioesterase/thiol ester dehydrase-isomerase"/>
    <property type="match status" value="1"/>
</dbReference>
<organism evidence="3 4">
    <name type="scientific">Acidianus manzaensis</name>
    <dbReference type="NCBI Taxonomy" id="282676"/>
    <lineage>
        <taxon>Archaea</taxon>
        <taxon>Thermoproteota</taxon>
        <taxon>Thermoprotei</taxon>
        <taxon>Sulfolobales</taxon>
        <taxon>Sulfolobaceae</taxon>
        <taxon>Acidianus</taxon>
    </lineage>
</organism>
<evidence type="ECO:0000256" key="2">
    <source>
        <dbReference type="ARBA" id="ARBA00022801"/>
    </source>
</evidence>